<proteinExistence type="predicted"/>
<dbReference type="InterPro" id="IPR050250">
    <property type="entry name" value="Macrolide_Exporter_MacB"/>
</dbReference>
<dbReference type="GO" id="GO:0005886">
    <property type="term" value="C:plasma membrane"/>
    <property type="evidence" value="ECO:0007669"/>
    <property type="project" value="UniProtKB-SubCell"/>
</dbReference>
<dbReference type="InterPro" id="IPR003838">
    <property type="entry name" value="ABC3_permease_C"/>
</dbReference>
<organism evidence="9 10">
    <name type="scientific">Roseateles puraquae</name>
    <dbReference type="NCBI Taxonomy" id="431059"/>
    <lineage>
        <taxon>Bacteria</taxon>
        <taxon>Pseudomonadati</taxon>
        <taxon>Pseudomonadota</taxon>
        <taxon>Betaproteobacteria</taxon>
        <taxon>Burkholderiales</taxon>
        <taxon>Sphaerotilaceae</taxon>
        <taxon>Roseateles</taxon>
    </lineage>
</organism>
<feature type="transmembrane region" description="Helical" evidence="6">
    <location>
        <begin position="317"/>
        <end position="339"/>
    </location>
</feature>
<protein>
    <recommendedName>
        <fullName evidence="11">ABC transporter permease</fullName>
    </recommendedName>
</protein>
<evidence type="ECO:0000256" key="1">
    <source>
        <dbReference type="ARBA" id="ARBA00004651"/>
    </source>
</evidence>
<dbReference type="Pfam" id="PF02687">
    <property type="entry name" value="FtsX"/>
    <property type="match status" value="2"/>
</dbReference>
<keyword evidence="2" id="KW-1003">Cell membrane</keyword>
<evidence type="ECO:0008006" key="11">
    <source>
        <dbReference type="Google" id="ProtNLM"/>
    </source>
</evidence>
<sequence>MSCRTTAMIALPTSITWRSAWRQLRAEPGPAALVIAGLALGLALTLLTASVLQDTLWPDGDLPEQDRLVTFEWRVRGPGGITTAWFDRVPAVPLHAALRDSGAPVEAMSRVLYTQLPAHAGEAPGVQRSMRLQIALADADVQALFGLQPLAGDLREALSTPEGVALTAQSAEQLFGTQQALGRSFKISLPPMPDGSPGGQFPLTVKAVLPTPNQNGTLVFDALAGFHAPAAKAYLKLSDTWYQGGGRLFARLMPGATAEQLGVLGQRLLDQQPLPPGLPADFLRGGGKAAYLRAMPVKDLGLHGAGSPQRRLQLGSLAAAAAGVLALAVINFINLWSVRTLRRQREIGLRKSLGAGAGQLAWQFFAEALLVAGLAGAFGLLLAWWATPAAEVLMQRQFHAPVLSPAGVLLTGLLCTAIAALSALPLTSIALRVRPAESLAGRSHSEGAASRWLRRVMTTLQFGAAALFASLALTVLWQARHAGEMPRGFDLEDRVAIDLPWWTQPAQVTSLLARVRSWPEVIAAGAADDVPGRDAASWYAEFRGPGGTPVNLRTGVDFTPGYLQAYGMRVVAGQLSADHVAEAALPAIVLDRSAVRVLGFASPEAALGQVLGVAPNFRDGKPVTVVAVIDDIRLEGPRSPPQPHAITPLAERESGALGVHSRDPQATRRQLTALVKTTFPDVTLEALPLRDMLLQTVADDTRLGRIIGVAGLMALGLAAVGIYALAAYTLRRREREIVLRKLHGAGPGAVAGLLAREFAGVLGVACLGALPLAAWLSQRYLADFVERAPVGPLSLWVLLATVALLGVVTLLAVARHLRAALALRPLKALHD</sequence>
<dbReference type="EMBL" id="NISI01000006">
    <property type="protein sequence ID" value="OWR03251.1"/>
    <property type="molecule type" value="Genomic_DNA"/>
</dbReference>
<feature type="domain" description="ABC3 transporter permease C-terminal" evidence="7">
    <location>
        <begin position="320"/>
        <end position="429"/>
    </location>
</feature>
<evidence type="ECO:0000256" key="2">
    <source>
        <dbReference type="ARBA" id="ARBA00022475"/>
    </source>
</evidence>
<feature type="transmembrane region" description="Helical" evidence="6">
    <location>
        <begin position="31"/>
        <end position="52"/>
    </location>
</feature>
<dbReference type="GO" id="GO:0022857">
    <property type="term" value="F:transmembrane transporter activity"/>
    <property type="evidence" value="ECO:0007669"/>
    <property type="project" value="TreeGrafter"/>
</dbReference>
<evidence type="ECO:0000313" key="9">
    <source>
        <dbReference type="EMBL" id="OWR03251.1"/>
    </source>
</evidence>
<evidence type="ECO:0000256" key="3">
    <source>
        <dbReference type="ARBA" id="ARBA00022692"/>
    </source>
</evidence>
<feature type="domain" description="MacB-like periplasmic core" evidence="8">
    <location>
        <begin position="32"/>
        <end position="261"/>
    </location>
</feature>
<keyword evidence="3 6" id="KW-0812">Transmembrane</keyword>
<keyword evidence="4 6" id="KW-1133">Transmembrane helix</keyword>
<feature type="transmembrane region" description="Helical" evidence="6">
    <location>
        <begin position="452"/>
        <end position="477"/>
    </location>
</feature>
<accession>A0A254N5C4</accession>
<feature type="transmembrane region" description="Helical" evidence="6">
    <location>
        <begin position="793"/>
        <end position="814"/>
    </location>
</feature>
<feature type="transmembrane region" description="Helical" evidence="6">
    <location>
        <begin position="706"/>
        <end position="728"/>
    </location>
</feature>
<keyword evidence="10" id="KW-1185">Reference proteome</keyword>
<comment type="caution">
    <text evidence="9">The sequence shown here is derived from an EMBL/GenBank/DDBJ whole genome shotgun (WGS) entry which is preliminary data.</text>
</comment>
<feature type="domain" description="ABC3 transporter permease C-terminal" evidence="7">
    <location>
        <begin position="709"/>
        <end position="818"/>
    </location>
</feature>
<name>A0A254N5C4_9BURK</name>
<dbReference type="PANTHER" id="PTHR30572:SF18">
    <property type="entry name" value="ABC-TYPE MACROLIDE FAMILY EXPORT SYSTEM PERMEASE COMPONENT 2"/>
    <property type="match status" value="1"/>
</dbReference>
<dbReference type="PANTHER" id="PTHR30572">
    <property type="entry name" value="MEMBRANE COMPONENT OF TRANSPORTER-RELATED"/>
    <property type="match status" value="1"/>
</dbReference>
<gene>
    <name evidence="9" type="ORF">CDO81_16975</name>
</gene>
<evidence type="ECO:0000256" key="5">
    <source>
        <dbReference type="ARBA" id="ARBA00023136"/>
    </source>
</evidence>
<feature type="transmembrane region" description="Helical" evidence="6">
    <location>
        <begin position="406"/>
        <end position="431"/>
    </location>
</feature>
<keyword evidence="5 6" id="KW-0472">Membrane</keyword>
<evidence type="ECO:0000259" key="7">
    <source>
        <dbReference type="Pfam" id="PF02687"/>
    </source>
</evidence>
<evidence type="ECO:0000259" key="8">
    <source>
        <dbReference type="Pfam" id="PF12704"/>
    </source>
</evidence>
<feature type="transmembrane region" description="Helical" evidence="6">
    <location>
        <begin position="749"/>
        <end position="773"/>
    </location>
</feature>
<feature type="transmembrane region" description="Helical" evidence="6">
    <location>
        <begin position="360"/>
        <end position="386"/>
    </location>
</feature>
<dbReference type="AlphaFoldDB" id="A0A254N5C4"/>
<reference evidence="9 10" key="1">
    <citation type="journal article" date="2007" name="Int. J. Syst. Evol. Microbiol.">
        <title>Description of Pelomonas aquatica sp. nov. and Pelomonas puraquae sp. nov., isolated from industrial and haemodialysis water.</title>
        <authorList>
            <person name="Gomila M."/>
            <person name="Bowien B."/>
            <person name="Falsen E."/>
            <person name="Moore E.R."/>
            <person name="Lalucat J."/>
        </authorList>
    </citation>
    <scope>NUCLEOTIDE SEQUENCE [LARGE SCALE GENOMIC DNA]</scope>
    <source>
        <strain evidence="9 10">CCUG 52769</strain>
    </source>
</reference>
<dbReference type="Pfam" id="PF12704">
    <property type="entry name" value="MacB_PCD"/>
    <property type="match status" value="1"/>
</dbReference>
<evidence type="ECO:0000256" key="6">
    <source>
        <dbReference type="SAM" id="Phobius"/>
    </source>
</evidence>
<dbReference type="Proteomes" id="UP000197446">
    <property type="component" value="Unassembled WGS sequence"/>
</dbReference>
<comment type="subcellular location">
    <subcellularLocation>
        <location evidence="1">Cell membrane</location>
        <topology evidence="1">Multi-pass membrane protein</topology>
    </subcellularLocation>
</comment>
<dbReference type="InterPro" id="IPR025857">
    <property type="entry name" value="MacB_PCD"/>
</dbReference>
<evidence type="ECO:0000313" key="10">
    <source>
        <dbReference type="Proteomes" id="UP000197446"/>
    </source>
</evidence>
<evidence type="ECO:0000256" key="4">
    <source>
        <dbReference type="ARBA" id="ARBA00022989"/>
    </source>
</evidence>